<evidence type="ECO:0000313" key="2">
    <source>
        <dbReference type="EMBL" id="SFS35538.1"/>
    </source>
</evidence>
<protein>
    <recommendedName>
        <fullName evidence="1">YjiS-like domain-containing protein</fullName>
    </recommendedName>
</protein>
<dbReference type="EMBL" id="FOZW01000001">
    <property type="protein sequence ID" value="SFS35538.1"/>
    <property type="molecule type" value="Genomic_DNA"/>
</dbReference>
<dbReference type="AlphaFoldDB" id="A0A1I6P634"/>
<evidence type="ECO:0000259" key="1">
    <source>
        <dbReference type="Pfam" id="PF06568"/>
    </source>
</evidence>
<dbReference type="InterPro" id="IPR009506">
    <property type="entry name" value="YjiS-like"/>
</dbReference>
<evidence type="ECO:0000313" key="3">
    <source>
        <dbReference type="Proteomes" id="UP000199392"/>
    </source>
</evidence>
<dbReference type="STRING" id="311180.SAMN04488050_101333"/>
<keyword evidence="3" id="KW-1185">Reference proteome</keyword>
<feature type="domain" description="YjiS-like" evidence="1">
    <location>
        <begin position="34"/>
        <end position="61"/>
    </location>
</feature>
<name>A0A1I6P634_9RHOB</name>
<dbReference type="Pfam" id="PF06568">
    <property type="entry name" value="YjiS-like"/>
    <property type="match status" value="1"/>
</dbReference>
<proteinExistence type="predicted"/>
<dbReference type="RefSeq" id="WP_092420715.1">
    <property type="nucleotide sequence ID" value="NZ_FNCL01000002.1"/>
</dbReference>
<organism evidence="2 3">
    <name type="scientific">Alloyangia pacifica</name>
    <dbReference type="NCBI Taxonomy" id="311180"/>
    <lineage>
        <taxon>Bacteria</taxon>
        <taxon>Pseudomonadati</taxon>
        <taxon>Pseudomonadota</taxon>
        <taxon>Alphaproteobacteria</taxon>
        <taxon>Rhodobacterales</taxon>
        <taxon>Roseobacteraceae</taxon>
        <taxon>Alloyangia</taxon>
    </lineage>
</organism>
<gene>
    <name evidence="2" type="ORF">SAMN04488050_101333</name>
</gene>
<sequence>MAHAAHAPYLAYLDAQKPLPPFAALALRVAVVTAQWSERRRTRRALTDLDDHLLRDVGLERHVALREARRKFWQG</sequence>
<reference evidence="3" key="1">
    <citation type="submission" date="2016-10" db="EMBL/GenBank/DDBJ databases">
        <authorList>
            <person name="Varghese N."/>
            <person name="Submissions S."/>
        </authorList>
    </citation>
    <scope>NUCLEOTIDE SEQUENCE [LARGE SCALE GENOMIC DNA]</scope>
    <source>
        <strain evidence="3">DSM 26894</strain>
    </source>
</reference>
<accession>A0A1I6P634</accession>
<dbReference type="Proteomes" id="UP000199392">
    <property type="component" value="Unassembled WGS sequence"/>
</dbReference>